<dbReference type="GO" id="GO:0004864">
    <property type="term" value="F:protein phosphatase inhibitor activity"/>
    <property type="evidence" value="ECO:0007669"/>
    <property type="project" value="UniProtKB-KW"/>
</dbReference>
<dbReference type="GeneID" id="114515340"/>
<keyword evidence="5" id="KW-1185">Reference proteome</keyword>
<feature type="compositionally biased region" description="Low complexity" evidence="3">
    <location>
        <begin position="14"/>
        <end position="25"/>
    </location>
</feature>
<dbReference type="InterPro" id="IPR007062">
    <property type="entry name" value="PPI-2"/>
</dbReference>
<sequence length="315" mass="35079">MSSFGSEGHGVHNSGCSLSSGSTCLHPHKPYEDRPRSILKTNSSTLMHKSLHEEKRKSQHWDEMNIMATYHPADKDYGSMKVDEPSTPYHRLQDSDENLPSHTVTPEALAERFATTDNFWPKVLQDSDDRSSGSSDNFLKTHSSDFEKHRKAHYSEGNVFKTKKNLPFGNNKNSSEGSESLGSGSQGVVLDPGSKSVERGCCAGGLARGVKDEIGQVTRNHILEAKDSTTFRNQSPASAIITLGKEVDLQRKEYYSKGRYLRCCPHPELEEDMEDEQPNSSASLNWMSENSIRTEVCLLDHTGSPLLDHRPSRTP</sequence>
<dbReference type="PANTHER" id="PTHR12398:SF8">
    <property type="entry name" value="RIKEN CDNA 2810408A11 GENE"/>
    <property type="match status" value="1"/>
</dbReference>
<evidence type="ECO:0000313" key="5">
    <source>
        <dbReference type="Proteomes" id="UP000504628"/>
    </source>
</evidence>
<gene>
    <name evidence="7 8" type="primary">LOC114515340</name>
    <name evidence="4" type="ORF">HJG60_011945</name>
</gene>
<dbReference type="PANTHER" id="PTHR12398">
    <property type="entry name" value="PROTEIN PHOSPHATASE INHIBITOR"/>
    <property type="match status" value="1"/>
</dbReference>
<dbReference type="KEGG" id="pdic:114515340"/>
<dbReference type="OrthoDB" id="551302at2759"/>
<dbReference type="Gene3D" id="6.10.250.1050">
    <property type="match status" value="1"/>
</dbReference>
<dbReference type="RefSeq" id="XP_028390469.1">
    <property type="nucleotide sequence ID" value="XM_028534668.2"/>
</dbReference>
<dbReference type="Pfam" id="PF04979">
    <property type="entry name" value="IPP-2"/>
    <property type="match status" value="1"/>
</dbReference>
<dbReference type="RefSeq" id="XP_035889006.1">
    <property type="nucleotide sequence ID" value="XM_036033113.1"/>
</dbReference>
<evidence type="ECO:0000313" key="8">
    <source>
        <dbReference type="RefSeq" id="XP_035889006.1"/>
    </source>
</evidence>
<evidence type="ECO:0000313" key="6">
    <source>
        <dbReference type="Proteomes" id="UP000664940"/>
    </source>
</evidence>
<proteinExistence type="inferred from homology"/>
<feature type="region of interest" description="Disordered" evidence="3">
    <location>
        <begin position="75"/>
        <end position="101"/>
    </location>
</feature>
<organism evidence="5 7">
    <name type="scientific">Phyllostomus discolor</name>
    <name type="common">pale spear-nosed bat</name>
    <dbReference type="NCBI Taxonomy" id="89673"/>
    <lineage>
        <taxon>Eukaryota</taxon>
        <taxon>Metazoa</taxon>
        <taxon>Chordata</taxon>
        <taxon>Craniata</taxon>
        <taxon>Vertebrata</taxon>
        <taxon>Euteleostomi</taxon>
        <taxon>Mammalia</taxon>
        <taxon>Eutheria</taxon>
        <taxon>Laurasiatheria</taxon>
        <taxon>Chiroptera</taxon>
        <taxon>Yangochiroptera</taxon>
        <taxon>Phyllostomidae</taxon>
        <taxon>Phyllostominae</taxon>
        <taxon>Phyllostomus</taxon>
    </lineage>
</organism>
<feature type="region of interest" description="Disordered" evidence="3">
    <location>
        <begin position="1"/>
        <end position="60"/>
    </location>
</feature>
<reference evidence="7 8" key="2">
    <citation type="submission" date="2025-04" db="UniProtKB">
        <authorList>
            <consortium name="RefSeq"/>
        </authorList>
    </citation>
    <scope>IDENTIFICATION</scope>
    <source>
        <tissue evidence="7 8">Muscle</tissue>
    </source>
</reference>
<dbReference type="EMBL" id="JABVXQ010000008">
    <property type="protein sequence ID" value="KAF6094872.1"/>
    <property type="molecule type" value="Genomic_DNA"/>
</dbReference>
<protein>
    <submittedName>
        <fullName evidence="7 8">Protein phosphatase inhibitor 2-like isoform X1</fullName>
    </submittedName>
</protein>
<evidence type="ECO:0000256" key="3">
    <source>
        <dbReference type="SAM" id="MobiDB-lite"/>
    </source>
</evidence>
<feature type="region of interest" description="Disordered" evidence="3">
    <location>
        <begin position="125"/>
        <end position="144"/>
    </location>
</feature>
<dbReference type="AlphaFoldDB" id="A0A6J2NF98"/>
<evidence type="ECO:0000313" key="7">
    <source>
        <dbReference type="RefSeq" id="XP_028390469.1"/>
    </source>
</evidence>
<dbReference type="Proteomes" id="UP000504628">
    <property type="component" value="Chromosome 8"/>
</dbReference>
<accession>A0A6J2NF98</accession>
<evidence type="ECO:0000256" key="2">
    <source>
        <dbReference type="ARBA" id="ARBA00023272"/>
    </source>
</evidence>
<feature type="region of interest" description="Disordered" evidence="3">
    <location>
        <begin position="156"/>
        <end position="188"/>
    </location>
</feature>
<reference evidence="4 6" key="1">
    <citation type="journal article" date="2020" name="Nature">
        <title>Six reference-quality genomes reveal evolution of bat adaptations.</title>
        <authorList>
            <person name="Jebb D."/>
            <person name="Huang Z."/>
            <person name="Pippel M."/>
            <person name="Hughes G.M."/>
            <person name="Lavrichenko K."/>
            <person name="Devanna P."/>
            <person name="Winkler S."/>
            <person name="Jermiin L.S."/>
            <person name="Skirmuntt E.C."/>
            <person name="Katzourakis A."/>
            <person name="Burkitt-Gray L."/>
            <person name="Ray D.A."/>
            <person name="Sullivan K.A.M."/>
            <person name="Roscito J.G."/>
            <person name="Kirilenko B.M."/>
            <person name="Davalos L.M."/>
            <person name="Corthals A.P."/>
            <person name="Power M.L."/>
            <person name="Jones G."/>
            <person name="Ransome R.D."/>
            <person name="Dechmann D.K.N."/>
            <person name="Locatelli A.G."/>
            <person name="Puechmaille S.J."/>
            <person name="Fedrigo O."/>
            <person name="Jarvis E.D."/>
            <person name="Hiller M."/>
            <person name="Vernes S.C."/>
            <person name="Myers E.W."/>
            <person name="Teeling E.C."/>
        </authorList>
    </citation>
    <scope>NUCLEOTIDE SEQUENCE [LARGE SCALE GENOMIC DNA]</scope>
    <source>
        <strain evidence="4">Bat1K_MPI-CBG_1</strain>
    </source>
</reference>
<comment type="similarity">
    <text evidence="1">Belongs to the protein phosphatase inhibitor 2 family.</text>
</comment>
<feature type="compositionally biased region" description="Low complexity" evidence="3">
    <location>
        <begin position="174"/>
        <end position="188"/>
    </location>
</feature>
<feature type="compositionally biased region" description="Basic and acidic residues" evidence="3">
    <location>
        <begin position="50"/>
        <end position="60"/>
    </location>
</feature>
<evidence type="ECO:0000313" key="4">
    <source>
        <dbReference type="EMBL" id="KAF6094872.1"/>
    </source>
</evidence>
<feature type="compositionally biased region" description="Basic and acidic residues" evidence="3">
    <location>
        <begin position="75"/>
        <end position="84"/>
    </location>
</feature>
<dbReference type="GO" id="GO:0009966">
    <property type="term" value="P:regulation of signal transduction"/>
    <property type="evidence" value="ECO:0007669"/>
    <property type="project" value="InterPro"/>
</dbReference>
<name>A0A6J2NF98_9CHIR</name>
<evidence type="ECO:0000256" key="1">
    <source>
        <dbReference type="ARBA" id="ARBA00005472"/>
    </source>
</evidence>
<dbReference type="Proteomes" id="UP000664940">
    <property type="component" value="Unassembled WGS sequence"/>
</dbReference>
<keyword evidence="2 7" id="KW-0650">Protein phosphatase inhibitor</keyword>